<keyword evidence="2" id="KW-1185">Reference proteome</keyword>
<evidence type="ECO:0000313" key="1">
    <source>
        <dbReference type="EMBL" id="CAG7675297.1"/>
    </source>
</evidence>
<protein>
    <submittedName>
        <fullName evidence="1">Uncharacterized protein</fullName>
    </submittedName>
</protein>
<name>A0A8J2NHN9_9HEXA</name>
<accession>A0A8J2NHN9</accession>
<evidence type="ECO:0000313" key="2">
    <source>
        <dbReference type="Proteomes" id="UP000708208"/>
    </source>
</evidence>
<dbReference type="AlphaFoldDB" id="A0A8J2NHN9"/>
<dbReference type="Proteomes" id="UP000708208">
    <property type="component" value="Unassembled WGS sequence"/>
</dbReference>
<reference evidence="1" key="1">
    <citation type="submission" date="2021-06" db="EMBL/GenBank/DDBJ databases">
        <authorList>
            <person name="Hodson N. C."/>
            <person name="Mongue J. A."/>
            <person name="Jaron S. K."/>
        </authorList>
    </citation>
    <scope>NUCLEOTIDE SEQUENCE</scope>
</reference>
<organism evidence="1 2">
    <name type="scientific">Allacma fusca</name>
    <dbReference type="NCBI Taxonomy" id="39272"/>
    <lineage>
        <taxon>Eukaryota</taxon>
        <taxon>Metazoa</taxon>
        <taxon>Ecdysozoa</taxon>
        <taxon>Arthropoda</taxon>
        <taxon>Hexapoda</taxon>
        <taxon>Collembola</taxon>
        <taxon>Symphypleona</taxon>
        <taxon>Sminthuridae</taxon>
        <taxon>Allacma</taxon>
    </lineage>
</organism>
<feature type="non-terminal residue" evidence="1">
    <location>
        <position position="1"/>
    </location>
</feature>
<proteinExistence type="predicted"/>
<comment type="caution">
    <text evidence="1">The sequence shown here is derived from an EMBL/GenBank/DDBJ whole genome shotgun (WGS) entry which is preliminary data.</text>
</comment>
<gene>
    <name evidence="1" type="ORF">AFUS01_LOCUS2361</name>
</gene>
<dbReference type="EMBL" id="CAJVCH010013447">
    <property type="protein sequence ID" value="CAG7675297.1"/>
    <property type="molecule type" value="Genomic_DNA"/>
</dbReference>
<sequence>MASNHPANTLMKCTIYNYVFKLDLRSNHQTMGVPLSMMMVVLVNEELQNGLQRHPSASVLPGIAETGINDITINTNDKEIYLPIFK</sequence>